<keyword evidence="5" id="KW-0324">Glycolysis</keyword>
<accession>A0A9D1FM51</accession>
<gene>
    <name evidence="8" type="ORF">IAB51_05760</name>
</gene>
<evidence type="ECO:0000256" key="2">
    <source>
        <dbReference type="ARBA" id="ARBA00002315"/>
    </source>
</evidence>
<dbReference type="NCBIfam" id="NF003242">
    <property type="entry name" value="PRK04200.1"/>
    <property type="match status" value="1"/>
</dbReference>
<reference evidence="8" key="1">
    <citation type="submission" date="2020-10" db="EMBL/GenBank/DDBJ databases">
        <authorList>
            <person name="Gilroy R."/>
        </authorList>
    </citation>
    <scope>NUCLEOTIDE SEQUENCE</scope>
    <source>
        <strain evidence="8">CHK199-13235</strain>
    </source>
</reference>
<keyword evidence="6 8" id="KW-0413">Isomerase</keyword>
<dbReference type="CDD" id="cd16011">
    <property type="entry name" value="iPGM_like"/>
    <property type="match status" value="1"/>
</dbReference>
<sequence length="402" mass="44070">MKYLVLLCDGMADTPVPELGFKTPMEAAFKPNMDRLARKACLGLAKTVPEGMKPGSDVANLSVLGYRPAECYTGRSPLEAASMGIDLKPEEYAVRCNLVTLSGEPDYGEKTMADYCAGDISTGEAAQLIETLNEQLPAGMRLVPGVSYRHCLVWENPSPDLGELTPPHDISGKKIGQYLPDPQKAGLLREWMEKSCRILPDHPVNRKREAEGKRPANAVWFWGQGRKAELAQFSDKFGVKASVISAVDLLKGIGRLAGMEVLDVPGATGYLDTNFEGKAAAAADAFRRGQDLVYLHLEAPDECGHRGETENKVRSIEWIDRRVLGPVLSYLEEQGDFRVLIMPDHPTPLAVKTHTAEPAPFLLYDSREPQPGASAFTEKLAAQSGVFLDDASHLMELLIHWK</sequence>
<dbReference type="Proteomes" id="UP000824002">
    <property type="component" value="Unassembled WGS sequence"/>
</dbReference>
<comment type="caution">
    <text evidence="8">The sequence shown here is derived from an EMBL/GenBank/DDBJ whole genome shotgun (WGS) entry which is preliminary data.</text>
</comment>
<dbReference type="PANTHER" id="PTHR31209:SF4">
    <property type="entry name" value="2,3-BISPHOSPHOGLYCERATE-INDEPENDENT PHOSPHOGLYCERATE MUTASE"/>
    <property type="match status" value="1"/>
</dbReference>
<name>A0A9D1FM51_9FIRM</name>
<evidence type="ECO:0000256" key="1">
    <source>
        <dbReference type="ARBA" id="ARBA00000370"/>
    </source>
</evidence>
<dbReference type="GO" id="GO:0046872">
    <property type="term" value="F:metal ion binding"/>
    <property type="evidence" value="ECO:0007669"/>
    <property type="project" value="InterPro"/>
</dbReference>
<comment type="pathway">
    <text evidence="3">Carbohydrate degradation.</text>
</comment>
<dbReference type="Pfam" id="PF01676">
    <property type="entry name" value="Metalloenzyme"/>
    <property type="match status" value="1"/>
</dbReference>
<dbReference type="PIRSF" id="PIRSF006392">
    <property type="entry name" value="IPGAM_arch"/>
    <property type="match status" value="1"/>
</dbReference>
<comment type="catalytic activity">
    <reaction evidence="1">
        <text>(2R)-2-phosphoglycerate = (2R)-3-phosphoglycerate</text>
        <dbReference type="Rhea" id="RHEA:15901"/>
        <dbReference type="ChEBI" id="CHEBI:58272"/>
        <dbReference type="ChEBI" id="CHEBI:58289"/>
        <dbReference type="EC" id="5.4.2.12"/>
    </reaction>
</comment>
<reference evidence="8" key="2">
    <citation type="journal article" date="2021" name="PeerJ">
        <title>Extensive microbial diversity within the chicken gut microbiome revealed by metagenomics and culture.</title>
        <authorList>
            <person name="Gilroy R."/>
            <person name="Ravi A."/>
            <person name="Getino M."/>
            <person name="Pursley I."/>
            <person name="Horton D.L."/>
            <person name="Alikhan N.F."/>
            <person name="Baker D."/>
            <person name="Gharbi K."/>
            <person name="Hall N."/>
            <person name="Watson M."/>
            <person name="Adriaenssens E.M."/>
            <person name="Foster-Nyarko E."/>
            <person name="Jarju S."/>
            <person name="Secka A."/>
            <person name="Antonio M."/>
            <person name="Oren A."/>
            <person name="Chaudhuri R.R."/>
            <person name="La Ragione R."/>
            <person name="Hildebrand F."/>
            <person name="Pallen M.J."/>
        </authorList>
    </citation>
    <scope>NUCLEOTIDE SEQUENCE</scope>
    <source>
        <strain evidence="8">CHK199-13235</strain>
    </source>
</reference>
<comment type="function">
    <text evidence="2">Catalyzes the interconversion of 2-phosphoglycerate and 3-phosphoglycerate.</text>
</comment>
<feature type="domain" description="Metalloenzyme" evidence="7">
    <location>
        <begin position="1"/>
        <end position="382"/>
    </location>
</feature>
<dbReference type="InterPro" id="IPR023665">
    <property type="entry name" value="ApgAM_prokaryotes"/>
</dbReference>
<dbReference type="Gene3D" id="3.40.720.10">
    <property type="entry name" value="Alkaline Phosphatase, subunit A"/>
    <property type="match status" value="2"/>
</dbReference>
<dbReference type="GO" id="GO:0004619">
    <property type="term" value="F:phosphoglycerate mutase activity"/>
    <property type="evidence" value="ECO:0007669"/>
    <property type="project" value="UniProtKB-EC"/>
</dbReference>
<organism evidence="8 9">
    <name type="scientific">Candidatus Merdivicinus excrementipullorum</name>
    <dbReference type="NCBI Taxonomy" id="2840867"/>
    <lineage>
        <taxon>Bacteria</taxon>
        <taxon>Bacillati</taxon>
        <taxon>Bacillota</taxon>
        <taxon>Clostridia</taxon>
        <taxon>Eubacteriales</taxon>
        <taxon>Oscillospiraceae</taxon>
        <taxon>Oscillospiraceae incertae sedis</taxon>
        <taxon>Candidatus Merdivicinus</taxon>
    </lineage>
</organism>
<protein>
    <submittedName>
        <fullName evidence="8">Cofactor-independent phosphoglycerate mutase</fullName>
        <ecNumber evidence="8">5.4.2.12</ecNumber>
    </submittedName>
</protein>
<evidence type="ECO:0000313" key="8">
    <source>
        <dbReference type="EMBL" id="HIS76303.1"/>
    </source>
</evidence>
<dbReference type="InterPro" id="IPR006124">
    <property type="entry name" value="Metalloenzyme"/>
</dbReference>
<dbReference type="EC" id="5.4.2.12" evidence="8"/>
<dbReference type="NCBIfam" id="TIGR02535">
    <property type="entry name" value="hyp_Hser_kinase"/>
    <property type="match status" value="1"/>
</dbReference>
<evidence type="ECO:0000256" key="6">
    <source>
        <dbReference type="ARBA" id="ARBA00023235"/>
    </source>
</evidence>
<evidence type="ECO:0000256" key="5">
    <source>
        <dbReference type="ARBA" id="ARBA00023152"/>
    </source>
</evidence>
<proteinExistence type="inferred from homology"/>
<dbReference type="SUPFAM" id="SSF53649">
    <property type="entry name" value="Alkaline phosphatase-like"/>
    <property type="match status" value="1"/>
</dbReference>
<dbReference type="Pfam" id="PF10143">
    <property type="entry name" value="PhosphMutase"/>
    <property type="match status" value="1"/>
</dbReference>
<dbReference type="EMBL" id="DVJP01000039">
    <property type="protein sequence ID" value="HIS76303.1"/>
    <property type="molecule type" value="Genomic_DNA"/>
</dbReference>
<dbReference type="GO" id="GO:0006096">
    <property type="term" value="P:glycolytic process"/>
    <property type="evidence" value="ECO:0007669"/>
    <property type="project" value="UniProtKB-KW"/>
</dbReference>
<dbReference type="InterPro" id="IPR017850">
    <property type="entry name" value="Alkaline_phosphatase_core_sf"/>
</dbReference>
<dbReference type="InterPro" id="IPR004456">
    <property type="entry name" value="Pglycerate_mutase_ApgM"/>
</dbReference>
<dbReference type="PANTHER" id="PTHR31209">
    <property type="entry name" value="COFACTOR-INDEPENDENT PHOSPHOGLYCERATE MUTASE"/>
    <property type="match status" value="1"/>
</dbReference>
<evidence type="ECO:0000313" key="9">
    <source>
        <dbReference type="Proteomes" id="UP000824002"/>
    </source>
</evidence>
<dbReference type="AlphaFoldDB" id="A0A9D1FM51"/>
<dbReference type="NCBIfam" id="TIGR00306">
    <property type="entry name" value="apgM"/>
    <property type="match status" value="1"/>
</dbReference>
<evidence type="ECO:0000256" key="4">
    <source>
        <dbReference type="ARBA" id="ARBA00005524"/>
    </source>
</evidence>
<evidence type="ECO:0000256" key="3">
    <source>
        <dbReference type="ARBA" id="ARBA00004921"/>
    </source>
</evidence>
<evidence type="ECO:0000259" key="7">
    <source>
        <dbReference type="Pfam" id="PF01676"/>
    </source>
</evidence>
<comment type="similarity">
    <text evidence="4">Belongs to the BPG-independent phosphoglycerate mutase family. A-PGAM subfamily.</text>
</comment>